<reference evidence="2" key="2">
    <citation type="submission" date="2020-05" db="UniProtKB">
        <authorList>
            <consortium name="EnsemblMetazoa"/>
        </authorList>
    </citation>
    <scope>IDENTIFICATION</scope>
    <source>
        <strain evidence="2">IAEA</strain>
    </source>
</reference>
<feature type="region of interest" description="Disordered" evidence="1">
    <location>
        <begin position="1"/>
        <end position="55"/>
    </location>
</feature>
<feature type="compositionally biased region" description="Basic and acidic residues" evidence="1">
    <location>
        <begin position="389"/>
        <end position="408"/>
    </location>
</feature>
<keyword evidence="3" id="KW-1185">Reference proteome</keyword>
<feature type="region of interest" description="Disordered" evidence="1">
    <location>
        <begin position="487"/>
        <end position="514"/>
    </location>
</feature>
<dbReference type="STRING" id="37001.A0A1A9X332"/>
<proteinExistence type="predicted"/>
<evidence type="ECO:0000256" key="1">
    <source>
        <dbReference type="SAM" id="MobiDB-lite"/>
    </source>
</evidence>
<dbReference type="EnsemblMetazoa" id="GBRI042537-RA">
    <property type="protein sequence ID" value="GBRI042537-PA"/>
    <property type="gene ID" value="GBRI042537"/>
</dbReference>
<sequence length="1306" mass="148090">MPLDEKKFSQFSQNSAKKVIKRAQIKENAKRNDGSRNKSCKAAAGHNTNGTESKETGTEVIVLKSILQNAVDTLHIKTKEICDKINKSYEPSISHETSEIKGQQRDLLRMSIRSDISSSKQRDTSVQDNTSGSTKKMFDKIIAEKFSNKHKVFFNGFPRYQGEEEVTRTSRSHIHTLDSELETHESIETDGGVFKHSYKLNETISTDSQKRRLDEIKNFLASPENVELLAKNDQIDYRCYHLDDDHDSNGCGDSIAAKDYSIVSLSGHNSRGVSNQSSHKENSSTSRYYSWKSSTPRSTTSAQPSPRTSVYCSCEGKHRPACVLHGTDLDIEDFYYRTSSSTSRSESTLPAICIPNSYIKKEDDLCTKSESTVKNKFENDLSEQFQTARAREREKIREEKPNTKDISKISRAKSIQLKRKEREGDSKNQKPEQHERTERQNYDDKRSEALIQRSRKSTSSRYRYAGERRKENGIRIKAECINEKNIRSDDAASPSGYTKTSNQQRICTGPTRTRSLSPVTRYSAWFKCTEYFKKELQSRETPHGTHGKNSSETLSTLQNMNINEGKPGKSKNDKKDKQYNEYVKKYETKEDKLLPTDELTLRLDTGTLGNQTNHDSSELIGYKSLVIKKPTRKPMNLPMTLTSPSSLMITKASSPKQSETSNACIECSNKPSDIQINETSRSYDYFETKTNEFTERVATVQDLNLAKIKSKECIEAKDETQITRTQQHLSVKEIFKSHIDQNNLDRTNNNGTANISPPMKDPLACIKNTLVFQNPSAKVEELEKLYGAITEVSCKGQHGNEVKIIKNAETKYEESQICNIDTSSYTSTTQYTDPTKIPIKSCTNIEDLPQCSKDNAENKENNMQTSLAHNQDTFDCNDEKNIDLKVQRSSVYCEQRSKQLLHFPPPPSMSFPTYEDEYYRLPSRDTSLAYYEPIPKTKSVNKRATLGDTSACLSPQFKKVVNLDHTGHDTSSEAFNSNHREIEQRNRLLAGDCSCSTCTSSRIPTGFQLTTSKCTDSFRTTCDSGFCSSYAHKESRVKDDSNSSISIYKDCVSNICLPPKQIHSSSAFNNCSATNSQTPIITCSMPEFHNLNYDFYLNTSYTRHKYPSKSGCVTSAHLRKIIKSLTPNKCTSRVTTSYESCLNSFETEQCAAPLTTESPQKQLQFEISYQGSCTKNRQKILAQSERTCESSICNEQSDRSTKRIFRATSSSKATTVLCDDIDFHAEPLCHPISTMSPGKKSFRKVYNSRERSTCMRTENFSSHNPLHLDDKIPAFTHCPCMYGIYKSMLEIYYKGEDKPPGNLYRQ</sequence>
<feature type="region of interest" description="Disordered" evidence="1">
    <location>
        <begin position="388"/>
        <end position="466"/>
    </location>
</feature>
<reference evidence="3" key="1">
    <citation type="submission" date="2014-03" db="EMBL/GenBank/DDBJ databases">
        <authorList>
            <person name="Aksoy S."/>
            <person name="Warren W."/>
            <person name="Wilson R.K."/>
        </authorList>
    </citation>
    <scope>NUCLEOTIDE SEQUENCE [LARGE SCALE GENOMIC DNA]</scope>
    <source>
        <strain evidence="3">IAEA</strain>
    </source>
</reference>
<protein>
    <submittedName>
        <fullName evidence="2">Uncharacterized protein</fullName>
    </submittedName>
</protein>
<feature type="compositionally biased region" description="Polar residues" evidence="1">
    <location>
        <begin position="296"/>
        <end position="310"/>
    </location>
</feature>
<feature type="region of interest" description="Disordered" evidence="1">
    <location>
        <begin position="113"/>
        <end position="132"/>
    </location>
</feature>
<evidence type="ECO:0000313" key="3">
    <source>
        <dbReference type="Proteomes" id="UP000091820"/>
    </source>
</evidence>
<organism evidence="2 3">
    <name type="scientific">Glossina brevipalpis</name>
    <dbReference type="NCBI Taxonomy" id="37001"/>
    <lineage>
        <taxon>Eukaryota</taxon>
        <taxon>Metazoa</taxon>
        <taxon>Ecdysozoa</taxon>
        <taxon>Arthropoda</taxon>
        <taxon>Hexapoda</taxon>
        <taxon>Insecta</taxon>
        <taxon>Pterygota</taxon>
        <taxon>Neoptera</taxon>
        <taxon>Endopterygota</taxon>
        <taxon>Diptera</taxon>
        <taxon>Brachycera</taxon>
        <taxon>Muscomorpha</taxon>
        <taxon>Hippoboscoidea</taxon>
        <taxon>Glossinidae</taxon>
        <taxon>Glossina</taxon>
    </lineage>
</organism>
<feature type="region of interest" description="Disordered" evidence="1">
    <location>
        <begin position="268"/>
        <end position="310"/>
    </location>
</feature>
<feature type="compositionally biased region" description="Basic and acidic residues" evidence="1">
    <location>
        <begin position="418"/>
        <end position="448"/>
    </location>
</feature>
<feature type="compositionally biased region" description="Basic and acidic residues" evidence="1">
    <location>
        <begin position="24"/>
        <end position="36"/>
    </location>
</feature>
<feature type="compositionally biased region" description="Polar residues" evidence="1">
    <location>
        <begin position="268"/>
        <end position="277"/>
    </location>
</feature>
<dbReference type="Proteomes" id="UP000091820">
    <property type="component" value="Unassembled WGS sequence"/>
</dbReference>
<feature type="compositionally biased region" description="Polar residues" evidence="1">
    <location>
        <begin position="495"/>
        <end position="514"/>
    </location>
</feature>
<dbReference type="VEuPathDB" id="VectorBase:GBRI042537"/>
<accession>A0A1A9X332</accession>
<evidence type="ECO:0000313" key="2">
    <source>
        <dbReference type="EnsemblMetazoa" id="GBRI042537-PA"/>
    </source>
</evidence>
<name>A0A1A9X332_9MUSC</name>
<feature type="compositionally biased region" description="Low complexity" evidence="1">
    <location>
        <begin position="283"/>
        <end position="295"/>
    </location>
</feature>